<organism evidence="13 14">
    <name type="scientific">Candidatus Roizmanbacteria bacterium CG10_big_fil_rev_8_21_14_0_10_39_6</name>
    <dbReference type="NCBI Taxonomy" id="1974853"/>
    <lineage>
        <taxon>Bacteria</taxon>
        <taxon>Candidatus Roizmaniibacteriota</taxon>
    </lineage>
</organism>
<dbReference type="InterPro" id="IPR011257">
    <property type="entry name" value="DNA_glycosylase"/>
</dbReference>
<dbReference type="GO" id="GO:0000703">
    <property type="term" value="F:oxidized pyrimidine nucleobase lesion DNA N-glycosylase activity"/>
    <property type="evidence" value="ECO:0007669"/>
    <property type="project" value="TreeGrafter"/>
</dbReference>
<dbReference type="InterPro" id="IPR000445">
    <property type="entry name" value="HhH_motif"/>
</dbReference>
<dbReference type="InterPro" id="IPR004036">
    <property type="entry name" value="Endonuclease-III-like_CS2"/>
</dbReference>
<dbReference type="InterPro" id="IPR023170">
    <property type="entry name" value="HhH_base_excis_C"/>
</dbReference>
<evidence type="ECO:0000256" key="8">
    <source>
        <dbReference type="ARBA" id="ARBA00023014"/>
    </source>
</evidence>
<feature type="domain" description="HhH-GPD" evidence="12">
    <location>
        <begin position="1"/>
        <end position="144"/>
    </location>
</feature>
<keyword evidence="3" id="KW-0004">4Fe-4S</keyword>
<dbReference type="PANTHER" id="PTHR43286:SF1">
    <property type="entry name" value="ENDONUCLEASE III-LIKE PROTEIN 1"/>
    <property type="match status" value="1"/>
</dbReference>
<proteinExistence type="inferred from homology"/>
<comment type="similarity">
    <text evidence="2">Belongs to the Nth/MutY family.</text>
</comment>
<evidence type="ECO:0000256" key="10">
    <source>
        <dbReference type="ARBA" id="ARBA00023239"/>
    </source>
</evidence>
<dbReference type="Pfam" id="PF10576">
    <property type="entry name" value="EndIII_4Fe-2S"/>
    <property type="match status" value="1"/>
</dbReference>
<dbReference type="EMBL" id="PFED01000033">
    <property type="protein sequence ID" value="PJE63209.1"/>
    <property type="molecule type" value="Genomic_DNA"/>
</dbReference>
<evidence type="ECO:0000256" key="5">
    <source>
        <dbReference type="ARBA" id="ARBA00022763"/>
    </source>
</evidence>
<dbReference type="Gene3D" id="1.10.1670.10">
    <property type="entry name" value="Helix-hairpin-Helix base-excision DNA repair enzymes (C-terminal)"/>
    <property type="match status" value="1"/>
</dbReference>
<evidence type="ECO:0000256" key="11">
    <source>
        <dbReference type="ARBA" id="ARBA00023295"/>
    </source>
</evidence>
<evidence type="ECO:0000313" key="14">
    <source>
        <dbReference type="Proteomes" id="UP000229554"/>
    </source>
</evidence>
<evidence type="ECO:0000256" key="4">
    <source>
        <dbReference type="ARBA" id="ARBA00022723"/>
    </source>
</evidence>
<name>A0A2M8KTF9_9BACT</name>
<comment type="caution">
    <text evidence="13">The sequence shown here is derived from an EMBL/GenBank/DDBJ whole genome shotgun (WGS) entry which is preliminary data.</text>
</comment>
<dbReference type="CDD" id="cd00056">
    <property type="entry name" value="ENDO3c"/>
    <property type="match status" value="1"/>
</dbReference>
<evidence type="ECO:0000313" key="13">
    <source>
        <dbReference type="EMBL" id="PJE63209.1"/>
    </source>
</evidence>
<keyword evidence="11" id="KW-0326">Glycosidase</keyword>
<keyword evidence="13" id="KW-0255">Endonuclease</keyword>
<evidence type="ECO:0000256" key="3">
    <source>
        <dbReference type="ARBA" id="ARBA00022485"/>
    </source>
</evidence>
<dbReference type="Pfam" id="PF00633">
    <property type="entry name" value="HHH"/>
    <property type="match status" value="1"/>
</dbReference>
<keyword evidence="6" id="KW-0378">Hydrolase</keyword>
<keyword evidence="10" id="KW-0456">Lyase</keyword>
<dbReference type="GO" id="GO:0006289">
    <property type="term" value="P:nucleotide-excision repair"/>
    <property type="evidence" value="ECO:0007669"/>
    <property type="project" value="TreeGrafter"/>
</dbReference>
<keyword evidence="7" id="KW-0408">Iron</keyword>
<dbReference type="SMART" id="SM00525">
    <property type="entry name" value="FES"/>
    <property type="match status" value="1"/>
</dbReference>
<dbReference type="PIRSF" id="PIRSF001435">
    <property type="entry name" value="Nth"/>
    <property type="match status" value="1"/>
</dbReference>
<evidence type="ECO:0000256" key="2">
    <source>
        <dbReference type="ARBA" id="ARBA00008343"/>
    </source>
</evidence>
<dbReference type="GO" id="GO:0051539">
    <property type="term" value="F:4 iron, 4 sulfur cluster binding"/>
    <property type="evidence" value="ECO:0007669"/>
    <property type="project" value="UniProtKB-KW"/>
</dbReference>
<dbReference type="GO" id="GO:0003906">
    <property type="term" value="F:DNA-(apurinic or apyrimidinic site) endonuclease activity"/>
    <property type="evidence" value="ECO:0007669"/>
    <property type="project" value="TreeGrafter"/>
</dbReference>
<dbReference type="PROSITE" id="PS01155">
    <property type="entry name" value="ENDONUCLEASE_III_2"/>
    <property type="match status" value="1"/>
</dbReference>
<dbReference type="Gene3D" id="1.10.340.30">
    <property type="entry name" value="Hypothetical protein, domain 2"/>
    <property type="match status" value="1"/>
</dbReference>
<evidence type="ECO:0000256" key="6">
    <source>
        <dbReference type="ARBA" id="ARBA00022801"/>
    </source>
</evidence>
<evidence type="ECO:0000256" key="7">
    <source>
        <dbReference type="ARBA" id="ARBA00023004"/>
    </source>
</evidence>
<dbReference type="SMART" id="SM00478">
    <property type="entry name" value="ENDO3c"/>
    <property type="match status" value="1"/>
</dbReference>
<dbReference type="InterPro" id="IPR003651">
    <property type="entry name" value="Endonuclease3_FeS-loop_motif"/>
</dbReference>
<dbReference type="GO" id="GO:0016829">
    <property type="term" value="F:lyase activity"/>
    <property type="evidence" value="ECO:0007669"/>
    <property type="project" value="UniProtKB-KW"/>
</dbReference>
<comment type="cofactor">
    <cofactor evidence="1">
        <name>[4Fe-4S] cluster</name>
        <dbReference type="ChEBI" id="CHEBI:49883"/>
    </cofactor>
</comment>
<dbReference type="GO" id="GO:0003677">
    <property type="term" value="F:DNA binding"/>
    <property type="evidence" value="ECO:0007669"/>
    <property type="project" value="InterPro"/>
</dbReference>
<dbReference type="AlphaFoldDB" id="A0A2M8KTF9"/>
<accession>A0A2M8KTF9</accession>
<reference evidence="14" key="1">
    <citation type="submission" date="2017-09" db="EMBL/GenBank/DDBJ databases">
        <title>Depth-based differentiation of microbial function through sediment-hosted aquifers and enrichment of novel symbionts in the deep terrestrial subsurface.</title>
        <authorList>
            <person name="Probst A.J."/>
            <person name="Ladd B."/>
            <person name="Jarett J.K."/>
            <person name="Geller-Mcgrath D.E."/>
            <person name="Sieber C.M.K."/>
            <person name="Emerson J.B."/>
            <person name="Anantharaman K."/>
            <person name="Thomas B.C."/>
            <person name="Malmstrom R."/>
            <person name="Stieglmeier M."/>
            <person name="Klingl A."/>
            <person name="Woyke T."/>
            <person name="Ryan C.M."/>
            <person name="Banfield J.F."/>
        </authorList>
    </citation>
    <scope>NUCLEOTIDE SEQUENCE [LARGE SCALE GENOMIC DNA]</scope>
</reference>
<keyword evidence="5" id="KW-0227">DNA damage</keyword>
<dbReference type="PANTHER" id="PTHR43286">
    <property type="entry name" value="ENDONUCLEASE III-LIKE PROTEIN 1"/>
    <property type="match status" value="1"/>
</dbReference>
<keyword evidence="4" id="KW-0479">Metal-binding</keyword>
<gene>
    <name evidence="13" type="ORF">COU88_00785</name>
</gene>
<dbReference type="GO" id="GO:0046872">
    <property type="term" value="F:metal ion binding"/>
    <property type="evidence" value="ECO:0007669"/>
    <property type="project" value="UniProtKB-KW"/>
</dbReference>
<dbReference type="InterPro" id="IPR003265">
    <property type="entry name" value="HhH-GPD_domain"/>
</dbReference>
<dbReference type="SUPFAM" id="SSF48150">
    <property type="entry name" value="DNA-glycosylase"/>
    <property type="match status" value="1"/>
</dbReference>
<dbReference type="GO" id="GO:0006285">
    <property type="term" value="P:base-excision repair, AP site formation"/>
    <property type="evidence" value="ECO:0007669"/>
    <property type="project" value="TreeGrafter"/>
</dbReference>
<keyword evidence="8" id="KW-0411">Iron-sulfur</keyword>
<evidence type="ECO:0000256" key="9">
    <source>
        <dbReference type="ARBA" id="ARBA00023204"/>
    </source>
</evidence>
<protein>
    <submittedName>
        <fullName evidence="13">Endonuclease III</fullName>
    </submittedName>
</protein>
<dbReference type="Pfam" id="PF00730">
    <property type="entry name" value="HhH-GPD"/>
    <property type="match status" value="1"/>
</dbReference>
<dbReference type="Proteomes" id="UP000229554">
    <property type="component" value="Unassembled WGS sequence"/>
</dbReference>
<sequence>MNSETLEKHIYATGFYKAKAHNIQETAKLLLTKYSGKIPNTMSELVLLPGIARKTANVLLSELYNKSEGITVDTHVKRIVQRLHLVSPKKIGGTIQAVYKINKKTHIDYFKNASPEKIERQLMDIVSKEYWKDFPHYIVKLGRDTCTAKRPHCSSCVLYELCPSKRDI</sequence>
<keyword evidence="9" id="KW-0234">DNA repair</keyword>
<evidence type="ECO:0000256" key="1">
    <source>
        <dbReference type="ARBA" id="ARBA00001966"/>
    </source>
</evidence>
<keyword evidence="13" id="KW-0540">Nuclease</keyword>
<evidence type="ECO:0000259" key="12">
    <source>
        <dbReference type="SMART" id="SM00478"/>
    </source>
</evidence>